<proteinExistence type="predicted"/>
<dbReference type="Proteomes" id="UP000678393">
    <property type="component" value="Unassembled WGS sequence"/>
</dbReference>
<accession>A0A8S3YM52</accession>
<reference evidence="1" key="1">
    <citation type="submission" date="2021-04" db="EMBL/GenBank/DDBJ databases">
        <authorList>
            <consortium name="Molecular Ecology Group"/>
        </authorList>
    </citation>
    <scope>NUCLEOTIDE SEQUENCE</scope>
</reference>
<comment type="caution">
    <text evidence="1">The sequence shown here is derived from an EMBL/GenBank/DDBJ whole genome shotgun (WGS) entry which is preliminary data.</text>
</comment>
<dbReference type="OrthoDB" id="5511684at2759"/>
<evidence type="ECO:0000313" key="1">
    <source>
        <dbReference type="EMBL" id="CAG5116190.1"/>
    </source>
</evidence>
<sequence length="76" mass="8365">MVPLVGIISAACVGASAFVWYAVATKPDVRVVKSRGPAYEDVLPTESRKMINLDRTKYQPIPELQALRKEIGSYKA</sequence>
<name>A0A8S3YM52_9EUPU</name>
<gene>
    <name evidence="1" type="ORF">CUNI_LOCUS1748</name>
</gene>
<organism evidence="1 2">
    <name type="scientific">Candidula unifasciata</name>
    <dbReference type="NCBI Taxonomy" id="100452"/>
    <lineage>
        <taxon>Eukaryota</taxon>
        <taxon>Metazoa</taxon>
        <taxon>Spiralia</taxon>
        <taxon>Lophotrochozoa</taxon>
        <taxon>Mollusca</taxon>
        <taxon>Gastropoda</taxon>
        <taxon>Heterobranchia</taxon>
        <taxon>Euthyneura</taxon>
        <taxon>Panpulmonata</taxon>
        <taxon>Eupulmonata</taxon>
        <taxon>Stylommatophora</taxon>
        <taxon>Helicina</taxon>
        <taxon>Helicoidea</taxon>
        <taxon>Geomitridae</taxon>
        <taxon>Candidula</taxon>
    </lineage>
</organism>
<dbReference type="InterPro" id="IPR010530">
    <property type="entry name" value="B12D"/>
</dbReference>
<evidence type="ECO:0000313" key="2">
    <source>
        <dbReference type="Proteomes" id="UP000678393"/>
    </source>
</evidence>
<keyword evidence="2" id="KW-1185">Reference proteome</keyword>
<dbReference type="EMBL" id="CAJHNH020000223">
    <property type="protein sequence ID" value="CAG5116190.1"/>
    <property type="molecule type" value="Genomic_DNA"/>
</dbReference>
<dbReference type="Pfam" id="PF06522">
    <property type="entry name" value="B12D"/>
    <property type="match status" value="1"/>
</dbReference>
<protein>
    <submittedName>
        <fullName evidence="1">Uncharacterized protein</fullName>
    </submittedName>
</protein>
<dbReference type="AlphaFoldDB" id="A0A8S3YM52"/>